<proteinExistence type="predicted"/>
<accession>A0A2T7NFZ3</accession>
<protein>
    <submittedName>
        <fullName evidence="1">Uncharacterized protein</fullName>
    </submittedName>
</protein>
<dbReference type="Proteomes" id="UP000245119">
    <property type="component" value="Linkage Group LG13"/>
</dbReference>
<sequence length="154" mass="16978">MSSDGDANSTHHSSTRILGPFTLRNRNNLRFALCSSPEDYTQTLFTPGSRWAFLPVDNLIRGMSPQLAWVKSKQVRALCCAWLVLLITVTFDTVTGTCSSHRSYTRGYASSPPVGRLSPATVRPPLGTKRRMLTFVALSSRCVNAGVWGEDREA</sequence>
<dbReference type="EMBL" id="PZQS01000013">
    <property type="protein sequence ID" value="PVD20076.1"/>
    <property type="molecule type" value="Genomic_DNA"/>
</dbReference>
<name>A0A2T7NFZ3_POMCA</name>
<organism evidence="1 2">
    <name type="scientific">Pomacea canaliculata</name>
    <name type="common">Golden apple snail</name>
    <dbReference type="NCBI Taxonomy" id="400727"/>
    <lineage>
        <taxon>Eukaryota</taxon>
        <taxon>Metazoa</taxon>
        <taxon>Spiralia</taxon>
        <taxon>Lophotrochozoa</taxon>
        <taxon>Mollusca</taxon>
        <taxon>Gastropoda</taxon>
        <taxon>Caenogastropoda</taxon>
        <taxon>Architaenioglossa</taxon>
        <taxon>Ampullarioidea</taxon>
        <taxon>Ampullariidae</taxon>
        <taxon>Pomacea</taxon>
    </lineage>
</organism>
<evidence type="ECO:0000313" key="1">
    <source>
        <dbReference type="EMBL" id="PVD20076.1"/>
    </source>
</evidence>
<keyword evidence="2" id="KW-1185">Reference proteome</keyword>
<gene>
    <name evidence="1" type="ORF">C0Q70_20570</name>
</gene>
<comment type="caution">
    <text evidence="1">The sequence shown here is derived from an EMBL/GenBank/DDBJ whole genome shotgun (WGS) entry which is preliminary data.</text>
</comment>
<evidence type="ECO:0000313" key="2">
    <source>
        <dbReference type="Proteomes" id="UP000245119"/>
    </source>
</evidence>
<dbReference type="AlphaFoldDB" id="A0A2T7NFZ3"/>
<reference evidence="1 2" key="1">
    <citation type="submission" date="2018-04" db="EMBL/GenBank/DDBJ databases">
        <title>The genome of golden apple snail Pomacea canaliculata provides insight into stress tolerance and invasive adaptation.</title>
        <authorList>
            <person name="Liu C."/>
            <person name="Liu B."/>
            <person name="Ren Y."/>
            <person name="Zhang Y."/>
            <person name="Wang H."/>
            <person name="Li S."/>
            <person name="Jiang F."/>
            <person name="Yin L."/>
            <person name="Zhang G."/>
            <person name="Qian W."/>
            <person name="Fan W."/>
        </authorList>
    </citation>
    <scope>NUCLEOTIDE SEQUENCE [LARGE SCALE GENOMIC DNA]</scope>
    <source>
        <strain evidence="1">SZHN2017</strain>
        <tissue evidence="1">Muscle</tissue>
    </source>
</reference>